<comment type="caution">
    <text evidence="3">The sequence shown here is derived from an EMBL/GenBank/DDBJ whole genome shotgun (WGS) entry which is preliminary data.</text>
</comment>
<dbReference type="PANTHER" id="PTHR34154">
    <property type="entry name" value="ALKALI-SENSITIVE LINKAGE PROTEIN 1"/>
    <property type="match status" value="1"/>
</dbReference>
<dbReference type="OrthoDB" id="43654at2759"/>
<dbReference type="RefSeq" id="XP_013253579.1">
    <property type="nucleotide sequence ID" value="XM_013398125.1"/>
</dbReference>
<sequence>MPTTMELRPRNPIARAFGGRIPTAAGRTTLAVIFNASTASSFSHSPPNSAGAVPAYTPGGTAAQSPGANTTSLSVGGKRGLAYNTASLTDVFAGKGMSWAYNWAADPTGTIVTGAEYVPMLWGPDQSTTWAALAAAAFSAGSRHALSFNEPDHGAQSNLEPSLAAAKHIEHMNPLPSEMSIGSPAITNGGSESPPMGIVWLREFLQHCQGACRLDFVAFHWYDSASNFPYFQQHVWDVINVTQAANVERVWLTEFGASGSDSEVASFVRRAIDFLDSTGAVERYAYFMCADGLLVSSNSISSPIGETYAEV</sequence>
<reference evidence="3 4" key="1">
    <citation type="submission" date="2013-03" db="EMBL/GenBank/DDBJ databases">
        <title>The Genome Sequence of Exophiala aquamarina CBS 119918.</title>
        <authorList>
            <consortium name="The Broad Institute Genomics Platform"/>
            <person name="Cuomo C."/>
            <person name="de Hoog S."/>
            <person name="Gorbushina A."/>
            <person name="Walker B."/>
            <person name="Young S.K."/>
            <person name="Zeng Q."/>
            <person name="Gargeya S."/>
            <person name="Fitzgerald M."/>
            <person name="Haas B."/>
            <person name="Abouelleil A."/>
            <person name="Allen A.W."/>
            <person name="Alvarado L."/>
            <person name="Arachchi H.M."/>
            <person name="Berlin A.M."/>
            <person name="Chapman S.B."/>
            <person name="Gainer-Dewar J."/>
            <person name="Goldberg J."/>
            <person name="Griggs A."/>
            <person name="Gujja S."/>
            <person name="Hansen M."/>
            <person name="Howarth C."/>
            <person name="Imamovic A."/>
            <person name="Ireland A."/>
            <person name="Larimer J."/>
            <person name="McCowan C."/>
            <person name="Murphy C."/>
            <person name="Pearson M."/>
            <person name="Poon T.W."/>
            <person name="Priest M."/>
            <person name="Roberts A."/>
            <person name="Saif S."/>
            <person name="Shea T."/>
            <person name="Sisk P."/>
            <person name="Sykes S."/>
            <person name="Wortman J."/>
            <person name="Nusbaum C."/>
            <person name="Birren B."/>
        </authorList>
    </citation>
    <scope>NUCLEOTIDE SEQUENCE [LARGE SCALE GENOMIC DNA]</scope>
    <source>
        <strain evidence="3 4">CBS 119918</strain>
    </source>
</reference>
<accession>A0A072NSZ5</accession>
<feature type="domain" description="Asl1-like glycosyl hydrolase catalytic" evidence="2">
    <location>
        <begin position="80"/>
        <end position="308"/>
    </location>
</feature>
<protein>
    <recommendedName>
        <fullName evidence="2">Asl1-like glycosyl hydrolase catalytic domain-containing protein</fullName>
    </recommendedName>
</protein>
<feature type="compositionally biased region" description="Polar residues" evidence="1">
    <location>
        <begin position="39"/>
        <end position="48"/>
    </location>
</feature>
<dbReference type="SUPFAM" id="SSF51445">
    <property type="entry name" value="(Trans)glycosidases"/>
    <property type="match status" value="1"/>
</dbReference>
<feature type="compositionally biased region" description="Polar residues" evidence="1">
    <location>
        <begin position="62"/>
        <end position="71"/>
    </location>
</feature>
<dbReference type="InterPro" id="IPR024655">
    <property type="entry name" value="Asl1_glyco_hydro_catalytic"/>
</dbReference>
<proteinExistence type="predicted"/>
<name>A0A072NSZ5_9EURO</name>
<dbReference type="VEuPathDB" id="FungiDB:A1O9_12966"/>
<dbReference type="Pfam" id="PF11790">
    <property type="entry name" value="Glyco_hydro_cc"/>
    <property type="match status" value="1"/>
</dbReference>
<dbReference type="EMBL" id="AMGV01000036">
    <property type="protein sequence ID" value="KEF50989.1"/>
    <property type="molecule type" value="Genomic_DNA"/>
</dbReference>
<dbReference type="GO" id="GO:0071966">
    <property type="term" value="P:fungal-type cell wall polysaccharide metabolic process"/>
    <property type="evidence" value="ECO:0007669"/>
    <property type="project" value="TreeGrafter"/>
</dbReference>
<organism evidence="3 4">
    <name type="scientific">Exophiala aquamarina CBS 119918</name>
    <dbReference type="NCBI Taxonomy" id="1182545"/>
    <lineage>
        <taxon>Eukaryota</taxon>
        <taxon>Fungi</taxon>
        <taxon>Dikarya</taxon>
        <taxon>Ascomycota</taxon>
        <taxon>Pezizomycotina</taxon>
        <taxon>Eurotiomycetes</taxon>
        <taxon>Chaetothyriomycetidae</taxon>
        <taxon>Chaetothyriales</taxon>
        <taxon>Herpotrichiellaceae</taxon>
        <taxon>Exophiala</taxon>
    </lineage>
</organism>
<dbReference type="Proteomes" id="UP000027920">
    <property type="component" value="Unassembled WGS sequence"/>
</dbReference>
<evidence type="ECO:0000313" key="4">
    <source>
        <dbReference type="Proteomes" id="UP000027920"/>
    </source>
</evidence>
<gene>
    <name evidence="3" type="ORF">A1O9_12966</name>
</gene>
<keyword evidence="4" id="KW-1185">Reference proteome</keyword>
<evidence type="ECO:0000313" key="3">
    <source>
        <dbReference type="EMBL" id="KEF50989.1"/>
    </source>
</evidence>
<dbReference type="InterPro" id="IPR053183">
    <property type="entry name" value="ASL1"/>
</dbReference>
<dbReference type="HOGENOM" id="CLU_040908_4_0_1"/>
<dbReference type="AlphaFoldDB" id="A0A072NSZ5"/>
<evidence type="ECO:0000256" key="1">
    <source>
        <dbReference type="SAM" id="MobiDB-lite"/>
    </source>
</evidence>
<dbReference type="Gene3D" id="3.20.20.80">
    <property type="entry name" value="Glycosidases"/>
    <property type="match status" value="1"/>
</dbReference>
<dbReference type="GO" id="GO:0009277">
    <property type="term" value="C:fungal-type cell wall"/>
    <property type="evidence" value="ECO:0007669"/>
    <property type="project" value="TreeGrafter"/>
</dbReference>
<dbReference type="STRING" id="1182545.A0A072NSZ5"/>
<evidence type="ECO:0000259" key="2">
    <source>
        <dbReference type="Pfam" id="PF11790"/>
    </source>
</evidence>
<dbReference type="PANTHER" id="PTHR34154:SF10">
    <property type="entry name" value="ASL1-LIKE GLYCOSYL HYDROLASE CATALYTIC DOMAIN-CONTAINING PROTEIN"/>
    <property type="match status" value="1"/>
</dbReference>
<dbReference type="InterPro" id="IPR017853">
    <property type="entry name" value="GH"/>
</dbReference>
<feature type="region of interest" description="Disordered" evidence="1">
    <location>
        <begin position="39"/>
        <end position="71"/>
    </location>
</feature>
<dbReference type="GeneID" id="25287860"/>